<dbReference type="EMBL" id="JBHUHZ010000001">
    <property type="protein sequence ID" value="MFD2161019.1"/>
    <property type="molecule type" value="Genomic_DNA"/>
</dbReference>
<feature type="domain" description="Fucosyltransferase C-terminal" evidence="4">
    <location>
        <begin position="140"/>
        <end position="253"/>
    </location>
</feature>
<keyword evidence="3" id="KW-0808">Transferase</keyword>
<evidence type="ECO:0000313" key="6">
    <source>
        <dbReference type="Proteomes" id="UP001597387"/>
    </source>
</evidence>
<evidence type="ECO:0000256" key="1">
    <source>
        <dbReference type="ARBA" id="ARBA00008919"/>
    </source>
</evidence>
<protein>
    <submittedName>
        <fullName evidence="5">Glycosyltransferase family 10 domain-containing protein</fullName>
    </submittedName>
</protein>
<organism evidence="5 6">
    <name type="scientific">Paradesertivirga mongoliensis</name>
    <dbReference type="NCBI Taxonomy" id="2100740"/>
    <lineage>
        <taxon>Bacteria</taxon>
        <taxon>Pseudomonadati</taxon>
        <taxon>Bacteroidota</taxon>
        <taxon>Sphingobacteriia</taxon>
        <taxon>Sphingobacteriales</taxon>
        <taxon>Sphingobacteriaceae</taxon>
        <taxon>Paradesertivirga</taxon>
    </lineage>
</organism>
<gene>
    <name evidence="5" type="ORF">ACFSJU_01345</name>
</gene>
<reference evidence="6" key="1">
    <citation type="journal article" date="2019" name="Int. J. Syst. Evol. Microbiol.">
        <title>The Global Catalogue of Microorganisms (GCM) 10K type strain sequencing project: providing services to taxonomists for standard genome sequencing and annotation.</title>
        <authorList>
            <consortium name="The Broad Institute Genomics Platform"/>
            <consortium name="The Broad Institute Genome Sequencing Center for Infectious Disease"/>
            <person name="Wu L."/>
            <person name="Ma J."/>
        </authorList>
    </citation>
    <scope>NUCLEOTIDE SEQUENCE [LARGE SCALE GENOMIC DNA]</scope>
    <source>
        <strain evidence="6">KCTC 42217</strain>
    </source>
</reference>
<proteinExistence type="inferred from homology"/>
<accession>A0ABW4ZGM1</accession>
<keyword evidence="2" id="KW-0328">Glycosyltransferase</keyword>
<dbReference type="PANTHER" id="PTHR11929">
    <property type="entry name" value="ALPHA- 1,3 -FUCOSYLTRANSFERASE"/>
    <property type="match status" value="1"/>
</dbReference>
<dbReference type="PANTHER" id="PTHR11929:SF194">
    <property type="entry name" value="ALPHA-(1,3)-FUCOSYLTRANSFERASE 10"/>
    <property type="match status" value="1"/>
</dbReference>
<dbReference type="Pfam" id="PF00852">
    <property type="entry name" value="Glyco_transf_10"/>
    <property type="match status" value="1"/>
</dbReference>
<evidence type="ECO:0000256" key="2">
    <source>
        <dbReference type="ARBA" id="ARBA00022676"/>
    </source>
</evidence>
<dbReference type="SUPFAM" id="SSF53756">
    <property type="entry name" value="UDP-Glycosyltransferase/glycogen phosphorylase"/>
    <property type="match status" value="1"/>
</dbReference>
<dbReference type="InterPro" id="IPR055270">
    <property type="entry name" value="Glyco_tran_10_C"/>
</dbReference>
<dbReference type="Gene3D" id="3.40.50.11660">
    <property type="entry name" value="Glycosyl transferase family 10, C-terminal domain"/>
    <property type="match status" value="1"/>
</dbReference>
<name>A0ABW4ZGM1_9SPHI</name>
<evidence type="ECO:0000256" key="3">
    <source>
        <dbReference type="ARBA" id="ARBA00022679"/>
    </source>
</evidence>
<dbReference type="InterPro" id="IPR038577">
    <property type="entry name" value="GT10-like_C_sf"/>
</dbReference>
<dbReference type="InterPro" id="IPR001503">
    <property type="entry name" value="Glyco_trans_10"/>
</dbReference>
<comment type="caution">
    <text evidence="5">The sequence shown here is derived from an EMBL/GenBank/DDBJ whole genome shotgun (WGS) entry which is preliminary data.</text>
</comment>
<evidence type="ECO:0000313" key="5">
    <source>
        <dbReference type="EMBL" id="MFD2161019.1"/>
    </source>
</evidence>
<evidence type="ECO:0000259" key="4">
    <source>
        <dbReference type="Pfam" id="PF00852"/>
    </source>
</evidence>
<sequence>MNSNYKIIKLTTPWKSKFLYNTIDNPNLYLSQTPGGNGIYGDYKFEVNNDISECDYWFIYGGLTLGELKQKVKCPIENIFYITDEVHCNRFYVKKFLDQFPNVVTCRTDIHHRNVINYHELLIWYLHKSYDEIANTTTIEKTKKLCIINSNLVETPLQRTRYELTHKLIGHFKDKIDVFGRGHQTFTDKWDILKNYKYSVAIENTVQYGYFTEKIAECFLTHTYPLYYGCPNIADYFDTRAFTTIDVNDYKTCIRQIEEVIEEDLYEEKAATIQEQKYKYLNQYHLFPGIINLIQLHGNSNTVAKWKTIYTEEYFKRLYWMKRFIQVINNRKISEKYKFNINLYVDGDYANK</sequence>
<dbReference type="RefSeq" id="WP_255905356.1">
    <property type="nucleotide sequence ID" value="NZ_JAFMZO010000005.1"/>
</dbReference>
<keyword evidence="6" id="KW-1185">Reference proteome</keyword>
<comment type="similarity">
    <text evidence="1">Belongs to the glycosyltransferase 10 family.</text>
</comment>
<dbReference type="Proteomes" id="UP001597387">
    <property type="component" value="Unassembled WGS sequence"/>
</dbReference>